<keyword evidence="3" id="KW-1185">Reference proteome</keyword>
<dbReference type="PROSITE" id="PS50181">
    <property type="entry name" value="FBOX"/>
    <property type="match status" value="1"/>
</dbReference>
<feature type="domain" description="F-box" evidence="1">
    <location>
        <begin position="9"/>
        <end position="56"/>
    </location>
</feature>
<organism evidence="2 3">
    <name type="scientific">Trichoderma cornu-damae</name>
    <dbReference type="NCBI Taxonomy" id="654480"/>
    <lineage>
        <taxon>Eukaryota</taxon>
        <taxon>Fungi</taxon>
        <taxon>Dikarya</taxon>
        <taxon>Ascomycota</taxon>
        <taxon>Pezizomycotina</taxon>
        <taxon>Sordariomycetes</taxon>
        <taxon>Hypocreomycetidae</taxon>
        <taxon>Hypocreales</taxon>
        <taxon>Hypocreaceae</taxon>
        <taxon>Trichoderma</taxon>
    </lineage>
</organism>
<dbReference type="AlphaFoldDB" id="A0A9P8QPE8"/>
<dbReference type="OrthoDB" id="28868at2759"/>
<dbReference type="PANTHER" id="PTHR31350:SF27">
    <property type="entry name" value="HEMIMETHYLATED DNA-BINDING DOMAIN-CONTAINING PROTEIN"/>
    <property type="match status" value="1"/>
</dbReference>
<dbReference type="EMBL" id="JAIWOZ010000004">
    <property type="protein sequence ID" value="KAH6606227.1"/>
    <property type="molecule type" value="Genomic_DNA"/>
</dbReference>
<evidence type="ECO:0000313" key="3">
    <source>
        <dbReference type="Proteomes" id="UP000827724"/>
    </source>
</evidence>
<evidence type="ECO:0000313" key="2">
    <source>
        <dbReference type="EMBL" id="KAH6606227.1"/>
    </source>
</evidence>
<dbReference type="Proteomes" id="UP000827724">
    <property type="component" value="Unassembled WGS sequence"/>
</dbReference>
<sequence>MEQTDNGGRASLHQVPDEIISHLLYYISPQDNLYNVQLVSRRFYRLANEPLLWRYHCRSSFKHWSPRHMFPEKIAALAQETNWKDLFIYRSIRNRQISTVLNEIIRTKVNRVRGFEIIGQIGYDAKDLLLEHCQTSPSAEDGLARRYYSNTLLNTIHKDIAIQEWRSLMLSSQQPSVQMAGKQLERALGSFDLFVLHDQPGDLDDIARMFDEMTASFQSCHAKFQIWSTRKKALKLVRWLRARNFTGMQNPERNYRNLRNCLIGQALRHPDHESIPIISAAIFCCMASRLGIDARCCAFPTHVHAIVYPPSGYTLDDDPVTGLNSPPQRMFLDPYGNNNEIQLSSLHEMLARLGLQEHADLFLAPVPASMVVMRTAQNVRATLARLRDLQDHAHPELSQLLHGNNTMNANSCLYAASWATLTLTPPNNSTWLERLAKFLRRFPKAWPEDVWMVERYLWPLYCGVVNPTDGFPRNVNNGFSNPWQFWQFVRDADGMAPLVHPRDSPIRSPYQVGQVAPIRTATEPVQHVISPCNIELVSDSSLIREDMFPIAGKFFKRFDTDTCKFISNIQEEFPLD</sequence>
<protein>
    <recommendedName>
        <fullName evidence="1">F-box domain-containing protein</fullName>
    </recommendedName>
</protein>
<dbReference type="Pfam" id="PF12937">
    <property type="entry name" value="F-box-like"/>
    <property type="match status" value="1"/>
</dbReference>
<gene>
    <name evidence="2" type="ORF">Trco_005380</name>
</gene>
<name>A0A9P8QPE8_9HYPO</name>
<dbReference type="InterPro" id="IPR001810">
    <property type="entry name" value="F-box_dom"/>
</dbReference>
<comment type="caution">
    <text evidence="2">The sequence shown here is derived from an EMBL/GenBank/DDBJ whole genome shotgun (WGS) entry which is preliminary data.</text>
</comment>
<reference evidence="2" key="1">
    <citation type="submission" date="2021-08" db="EMBL/GenBank/DDBJ databases">
        <title>Chromosome-Level Trichoderma cornu-damae using Hi-C Data.</title>
        <authorList>
            <person name="Kim C.S."/>
        </authorList>
    </citation>
    <scope>NUCLEOTIDE SEQUENCE</scope>
    <source>
        <strain evidence="2">KA19-0412C</strain>
    </source>
</reference>
<dbReference type="SUPFAM" id="SSF81383">
    <property type="entry name" value="F-box domain"/>
    <property type="match status" value="1"/>
</dbReference>
<dbReference type="PANTHER" id="PTHR31350">
    <property type="entry name" value="SI:DKEY-261L7.2"/>
    <property type="match status" value="1"/>
</dbReference>
<dbReference type="InterPro" id="IPR036047">
    <property type="entry name" value="F-box-like_dom_sf"/>
</dbReference>
<dbReference type="Pfam" id="PF13369">
    <property type="entry name" value="Transglut_core2"/>
    <property type="match status" value="1"/>
</dbReference>
<evidence type="ECO:0000259" key="1">
    <source>
        <dbReference type="PROSITE" id="PS50181"/>
    </source>
</evidence>
<dbReference type="InterPro" id="IPR032698">
    <property type="entry name" value="SirB1_N"/>
</dbReference>
<dbReference type="Gene3D" id="1.20.1280.50">
    <property type="match status" value="1"/>
</dbReference>
<proteinExistence type="predicted"/>
<accession>A0A9P8QPE8</accession>